<evidence type="ECO:0000256" key="1">
    <source>
        <dbReference type="ARBA" id="ARBA00004651"/>
    </source>
</evidence>
<evidence type="ECO:0000256" key="3">
    <source>
        <dbReference type="ARBA" id="ARBA00022692"/>
    </source>
</evidence>
<organism evidence="9 10">
    <name type="scientific">Larkinella insperata</name>
    <dbReference type="NCBI Taxonomy" id="332158"/>
    <lineage>
        <taxon>Bacteria</taxon>
        <taxon>Pseudomonadati</taxon>
        <taxon>Bacteroidota</taxon>
        <taxon>Cytophagia</taxon>
        <taxon>Cytophagales</taxon>
        <taxon>Spirosomataceae</taxon>
        <taxon>Larkinella</taxon>
    </lineage>
</organism>
<evidence type="ECO:0000259" key="7">
    <source>
        <dbReference type="Pfam" id="PF02687"/>
    </source>
</evidence>
<evidence type="ECO:0000313" key="10">
    <source>
        <dbReference type="Proteomes" id="UP001597116"/>
    </source>
</evidence>
<feature type="domain" description="MacB-like periplasmic core" evidence="8">
    <location>
        <begin position="517"/>
        <end position="609"/>
    </location>
</feature>
<keyword evidence="4 6" id="KW-1133">Transmembrane helix</keyword>
<evidence type="ECO:0000256" key="6">
    <source>
        <dbReference type="SAM" id="Phobius"/>
    </source>
</evidence>
<evidence type="ECO:0000256" key="5">
    <source>
        <dbReference type="ARBA" id="ARBA00023136"/>
    </source>
</evidence>
<dbReference type="InterPro" id="IPR025857">
    <property type="entry name" value="MacB_PCD"/>
</dbReference>
<comment type="subcellular location">
    <subcellularLocation>
        <location evidence="1">Cell membrane</location>
        <topology evidence="1">Multi-pass membrane protein</topology>
    </subcellularLocation>
</comment>
<feature type="transmembrane region" description="Helical" evidence="6">
    <location>
        <begin position="735"/>
        <end position="754"/>
    </location>
</feature>
<feature type="domain" description="MacB-like periplasmic core" evidence="8">
    <location>
        <begin position="20"/>
        <end position="237"/>
    </location>
</feature>
<gene>
    <name evidence="9" type="ORF">ACFQ4C_24665</name>
</gene>
<proteinExistence type="predicted"/>
<reference evidence="10" key="1">
    <citation type="journal article" date="2019" name="Int. J. Syst. Evol. Microbiol.">
        <title>The Global Catalogue of Microorganisms (GCM) 10K type strain sequencing project: providing services to taxonomists for standard genome sequencing and annotation.</title>
        <authorList>
            <consortium name="The Broad Institute Genomics Platform"/>
            <consortium name="The Broad Institute Genome Sequencing Center for Infectious Disease"/>
            <person name="Wu L."/>
            <person name="Ma J."/>
        </authorList>
    </citation>
    <scope>NUCLEOTIDE SEQUENCE [LARGE SCALE GENOMIC DNA]</scope>
    <source>
        <strain evidence="10">CCUG 55608</strain>
    </source>
</reference>
<evidence type="ECO:0000313" key="9">
    <source>
        <dbReference type="EMBL" id="MFD1144343.1"/>
    </source>
</evidence>
<dbReference type="PANTHER" id="PTHR30572">
    <property type="entry name" value="MEMBRANE COMPONENT OF TRANSPORTER-RELATED"/>
    <property type="match status" value="1"/>
</dbReference>
<feature type="transmembrane region" description="Helical" evidence="6">
    <location>
        <begin position="340"/>
        <end position="367"/>
    </location>
</feature>
<evidence type="ECO:0000259" key="8">
    <source>
        <dbReference type="Pfam" id="PF12704"/>
    </source>
</evidence>
<dbReference type="EMBL" id="JBHTLP010000021">
    <property type="protein sequence ID" value="MFD1144343.1"/>
    <property type="molecule type" value="Genomic_DNA"/>
</dbReference>
<accession>A0ABW3QLG3</accession>
<feature type="domain" description="ABC3 transporter permease C-terminal" evidence="7">
    <location>
        <begin position="686"/>
        <end position="795"/>
    </location>
</feature>
<dbReference type="RefSeq" id="WP_265988822.1">
    <property type="nucleotide sequence ID" value="NZ_CP110973.1"/>
</dbReference>
<dbReference type="Pfam" id="PF02687">
    <property type="entry name" value="FtsX"/>
    <property type="match status" value="2"/>
</dbReference>
<feature type="transmembrane region" description="Helical" evidence="6">
    <location>
        <begin position="21"/>
        <end position="42"/>
    </location>
</feature>
<evidence type="ECO:0000256" key="4">
    <source>
        <dbReference type="ARBA" id="ARBA00022989"/>
    </source>
</evidence>
<feature type="domain" description="ABC3 transporter permease C-terminal" evidence="7">
    <location>
        <begin position="299"/>
        <end position="414"/>
    </location>
</feature>
<feature type="transmembrane region" description="Helical" evidence="6">
    <location>
        <begin position="435"/>
        <end position="456"/>
    </location>
</feature>
<keyword evidence="10" id="KW-1185">Reference proteome</keyword>
<dbReference type="InterPro" id="IPR050250">
    <property type="entry name" value="Macrolide_Exporter_MacB"/>
</dbReference>
<evidence type="ECO:0000256" key="2">
    <source>
        <dbReference type="ARBA" id="ARBA00022475"/>
    </source>
</evidence>
<feature type="transmembrane region" description="Helical" evidence="6">
    <location>
        <begin position="387"/>
        <end position="414"/>
    </location>
</feature>
<dbReference type="InterPro" id="IPR003838">
    <property type="entry name" value="ABC3_permease_C"/>
</dbReference>
<keyword evidence="5 6" id="KW-0472">Membrane</keyword>
<feature type="transmembrane region" description="Helical" evidence="6">
    <location>
        <begin position="683"/>
        <end position="707"/>
    </location>
</feature>
<dbReference type="Pfam" id="PF12704">
    <property type="entry name" value="MacB_PCD"/>
    <property type="match status" value="2"/>
</dbReference>
<feature type="transmembrane region" description="Helical" evidence="6">
    <location>
        <begin position="766"/>
        <end position="787"/>
    </location>
</feature>
<feature type="transmembrane region" description="Helical" evidence="6">
    <location>
        <begin position="293"/>
        <end position="315"/>
    </location>
</feature>
<name>A0ABW3QLG3_9BACT</name>
<dbReference type="PANTHER" id="PTHR30572:SF18">
    <property type="entry name" value="ABC-TYPE MACROLIDE FAMILY EXPORT SYSTEM PERMEASE COMPONENT 2"/>
    <property type="match status" value="1"/>
</dbReference>
<protein>
    <submittedName>
        <fullName evidence="9">ABC transporter permease</fullName>
    </submittedName>
</protein>
<dbReference type="Proteomes" id="UP001597116">
    <property type="component" value="Unassembled WGS sequence"/>
</dbReference>
<comment type="caution">
    <text evidence="9">The sequence shown here is derived from an EMBL/GenBank/DDBJ whole genome shotgun (WGS) entry which is preliminary data.</text>
</comment>
<sequence length="806" mass="89103">MIQNYFKIAWRNLVRNRAFSAINIVGLALGLATCLLISLFVLDEVSFDRFHEKSDRIVRVVFRGTVQGGKMNEAHVMPPVAHTLRADYPEVQEATRLRQGGMPQFLVGDKLFNEESMAFADSNFFQVFSFPLVQGNPKTALSQPNTVVLTQSTAIKLFGRADALGKTIRVKGSNTPLTVTGVMDEIPANSHFHFDVFTSMASLPEAKSPSWMTSEFFTYLLLPKGYDYRQLEAKLPQVVEKYMGPQIETAFGMKYDQFRQKGNDLGLFLQPLTDIHLHSDSPYDLEPAGNIQYIYLFSAVALFVLLIASINFMNLSTAGASKRAKEVGIRKVMGSLRLELAFQFLIESLLLTAFALVVAVGLVYAALPLFNSLAGKSLTFRFADAPWLLPGLLLFGLLVGILAGSYPALFLASFKPVAVLKGRFSAGKNSISLRSGLVVFQFFIAILLMVGTTVVYRQLDYIQSKKLGYDKDKVLVLGNTWALGPKEEVFRELLLQDPRVVNVSHSGYLPAGPSYNNNFFVYPDNQSTQLMKTLRYDVDHSYIPTLGMEMVAGRNFSKAFGTDSTAVIINETAARTMGWNGKALGHSLTSSSKEGTKQTYRVVGVVKDFHFRSLHEKITPLVMVLGKTNGTMIAKVKTRDISGLLASVKKQWTDLKADQPFSYSFLDERFMKTYESEQRIGRILGIFAGLTIFVACLGLLGLATFTAEQRTKEIGVRKVLGASVGSIVGLLSKEFVKLVLIAIVLASPVAWYAMNKWLQAFEYKIAVAWWMFALAGALAIAVALLTISFQSIKAALVNPVTSLRGE</sequence>
<keyword evidence="3 6" id="KW-0812">Transmembrane</keyword>
<keyword evidence="2" id="KW-1003">Cell membrane</keyword>